<feature type="compositionally biased region" description="Polar residues" evidence="4">
    <location>
        <begin position="109"/>
        <end position="144"/>
    </location>
</feature>
<keyword evidence="1 3" id="KW-0853">WD repeat</keyword>
<dbReference type="InterPro" id="IPR056884">
    <property type="entry name" value="NPHP3-like_N"/>
</dbReference>
<dbReference type="SUPFAM" id="SSF50998">
    <property type="entry name" value="Quinoprotein alcohol dehydrogenase-like"/>
    <property type="match status" value="1"/>
</dbReference>
<dbReference type="SMART" id="SM00320">
    <property type="entry name" value="WD40"/>
    <property type="match status" value="4"/>
</dbReference>
<feature type="compositionally biased region" description="Low complexity" evidence="4">
    <location>
        <begin position="79"/>
        <end position="90"/>
    </location>
</feature>
<dbReference type="PANTHER" id="PTHR19879:SF9">
    <property type="entry name" value="TRANSCRIPTION INITIATION FACTOR TFIID SUBUNIT 5"/>
    <property type="match status" value="1"/>
</dbReference>
<evidence type="ECO:0000256" key="3">
    <source>
        <dbReference type="PROSITE-ProRule" id="PRU00221"/>
    </source>
</evidence>
<dbReference type="InterPro" id="IPR015943">
    <property type="entry name" value="WD40/YVTN_repeat-like_dom_sf"/>
</dbReference>
<feature type="region of interest" description="Disordered" evidence="4">
    <location>
        <begin position="70"/>
        <end position="149"/>
    </location>
</feature>
<dbReference type="PROSITE" id="PS00678">
    <property type="entry name" value="WD_REPEATS_1"/>
    <property type="match status" value="2"/>
</dbReference>
<dbReference type="PROSITE" id="PS50082">
    <property type="entry name" value="WD_REPEATS_2"/>
    <property type="match status" value="3"/>
</dbReference>
<evidence type="ECO:0000256" key="4">
    <source>
        <dbReference type="SAM" id="MobiDB-lite"/>
    </source>
</evidence>
<feature type="repeat" description="WD" evidence="3">
    <location>
        <begin position="807"/>
        <end position="848"/>
    </location>
</feature>
<evidence type="ECO:0000313" key="7">
    <source>
        <dbReference type="Proteomes" id="UP000305067"/>
    </source>
</evidence>
<gene>
    <name evidence="6" type="ORF">BDV98DRAFT_609025</name>
</gene>
<evidence type="ECO:0000256" key="1">
    <source>
        <dbReference type="ARBA" id="ARBA00022574"/>
    </source>
</evidence>
<evidence type="ECO:0000256" key="2">
    <source>
        <dbReference type="ARBA" id="ARBA00022737"/>
    </source>
</evidence>
<reference evidence="6 7" key="1">
    <citation type="journal article" date="2019" name="Nat. Ecol. Evol.">
        <title>Megaphylogeny resolves global patterns of mushroom evolution.</title>
        <authorList>
            <person name="Varga T."/>
            <person name="Krizsan K."/>
            <person name="Foldi C."/>
            <person name="Dima B."/>
            <person name="Sanchez-Garcia M."/>
            <person name="Sanchez-Ramirez S."/>
            <person name="Szollosi G.J."/>
            <person name="Szarkandi J.G."/>
            <person name="Papp V."/>
            <person name="Albert L."/>
            <person name="Andreopoulos W."/>
            <person name="Angelini C."/>
            <person name="Antonin V."/>
            <person name="Barry K.W."/>
            <person name="Bougher N.L."/>
            <person name="Buchanan P."/>
            <person name="Buyck B."/>
            <person name="Bense V."/>
            <person name="Catcheside P."/>
            <person name="Chovatia M."/>
            <person name="Cooper J."/>
            <person name="Damon W."/>
            <person name="Desjardin D."/>
            <person name="Finy P."/>
            <person name="Geml J."/>
            <person name="Haridas S."/>
            <person name="Hughes K."/>
            <person name="Justo A."/>
            <person name="Karasinski D."/>
            <person name="Kautmanova I."/>
            <person name="Kiss B."/>
            <person name="Kocsube S."/>
            <person name="Kotiranta H."/>
            <person name="LaButti K.M."/>
            <person name="Lechner B.E."/>
            <person name="Liimatainen K."/>
            <person name="Lipzen A."/>
            <person name="Lukacs Z."/>
            <person name="Mihaltcheva S."/>
            <person name="Morgado L.N."/>
            <person name="Niskanen T."/>
            <person name="Noordeloos M.E."/>
            <person name="Ohm R.A."/>
            <person name="Ortiz-Santana B."/>
            <person name="Ovrebo C."/>
            <person name="Racz N."/>
            <person name="Riley R."/>
            <person name="Savchenko A."/>
            <person name="Shiryaev A."/>
            <person name="Soop K."/>
            <person name="Spirin V."/>
            <person name="Szebenyi C."/>
            <person name="Tomsovsky M."/>
            <person name="Tulloss R.E."/>
            <person name="Uehling J."/>
            <person name="Grigoriev I.V."/>
            <person name="Vagvolgyi C."/>
            <person name="Papp T."/>
            <person name="Martin F.M."/>
            <person name="Miettinen O."/>
            <person name="Hibbett D.S."/>
            <person name="Nagy L.G."/>
        </authorList>
    </citation>
    <scope>NUCLEOTIDE SEQUENCE [LARGE SCALE GENOMIC DNA]</scope>
    <source>
        <strain evidence="6 7">CBS 309.79</strain>
    </source>
</reference>
<dbReference type="InterPro" id="IPR001680">
    <property type="entry name" value="WD40_rpt"/>
</dbReference>
<dbReference type="Gene3D" id="3.40.50.300">
    <property type="entry name" value="P-loop containing nucleotide triphosphate hydrolases"/>
    <property type="match status" value="1"/>
</dbReference>
<dbReference type="AlphaFoldDB" id="A0A5C3Q4F7"/>
<feature type="repeat" description="WD" evidence="3">
    <location>
        <begin position="680"/>
        <end position="717"/>
    </location>
</feature>
<dbReference type="PANTHER" id="PTHR19879">
    <property type="entry name" value="TRANSCRIPTION INITIATION FACTOR TFIID"/>
    <property type="match status" value="1"/>
</dbReference>
<name>A0A5C3Q4F7_9AGAR</name>
<keyword evidence="2" id="KW-0677">Repeat</keyword>
<evidence type="ECO:0000313" key="6">
    <source>
        <dbReference type="EMBL" id="TFK95280.1"/>
    </source>
</evidence>
<protein>
    <recommendedName>
        <fullName evidence="5">NACHT domain-containing protein</fullName>
    </recommendedName>
</protein>
<dbReference type="InterPro" id="IPR020472">
    <property type="entry name" value="WD40_PAC1"/>
</dbReference>
<dbReference type="InterPro" id="IPR027417">
    <property type="entry name" value="P-loop_NTPase"/>
</dbReference>
<dbReference type="OrthoDB" id="538223at2759"/>
<dbReference type="SUPFAM" id="SSF50993">
    <property type="entry name" value="Peptidase/esterase 'gauge' domain"/>
    <property type="match status" value="1"/>
</dbReference>
<dbReference type="Gene3D" id="2.130.10.10">
    <property type="entry name" value="YVTN repeat-like/Quinoprotein amine dehydrogenase"/>
    <property type="match status" value="3"/>
</dbReference>
<dbReference type="Pfam" id="PF00400">
    <property type="entry name" value="WD40"/>
    <property type="match status" value="3"/>
</dbReference>
<dbReference type="PRINTS" id="PR00320">
    <property type="entry name" value="GPROTEINBRPT"/>
</dbReference>
<dbReference type="Pfam" id="PF24883">
    <property type="entry name" value="NPHP3_N"/>
    <property type="match status" value="1"/>
</dbReference>
<proteinExistence type="predicted"/>
<dbReference type="CDD" id="cd00200">
    <property type="entry name" value="WD40"/>
    <property type="match status" value="1"/>
</dbReference>
<organism evidence="6 7">
    <name type="scientific">Pterulicium gracile</name>
    <dbReference type="NCBI Taxonomy" id="1884261"/>
    <lineage>
        <taxon>Eukaryota</taxon>
        <taxon>Fungi</taxon>
        <taxon>Dikarya</taxon>
        <taxon>Basidiomycota</taxon>
        <taxon>Agaricomycotina</taxon>
        <taxon>Agaricomycetes</taxon>
        <taxon>Agaricomycetidae</taxon>
        <taxon>Agaricales</taxon>
        <taxon>Pleurotineae</taxon>
        <taxon>Pterulaceae</taxon>
        <taxon>Pterulicium</taxon>
    </lineage>
</organism>
<evidence type="ECO:0000259" key="5">
    <source>
        <dbReference type="PROSITE" id="PS50837"/>
    </source>
</evidence>
<accession>A0A5C3Q4F7</accession>
<dbReference type="Proteomes" id="UP000305067">
    <property type="component" value="Unassembled WGS sequence"/>
</dbReference>
<keyword evidence="7" id="KW-1185">Reference proteome</keyword>
<sequence length="986" mass="108426">MAVRNTAPVPNFHFTQYPLTDALGSPSAGYLPLMDVDDPLTTWNRDELPDTVTSEHPILEWNNALASSTHCDSGDYTQHQHLSQQQQQQHGNAEGAMTPPPTREINYTAVDQHSSHPTSHNSPGGMTENTLANGVQPPTRSNPRPSIGGGMEFDASFARIQAGGDVFNHNFVQVANFQFKDLAWLLRAPAAIVDAQAQLVDASDVWVTDPHGPSILWLAGPAGTGKSTIAYSVCKRYATAKHHAPVVILGVSFFCARQLPKLRQLGNITPTLAFQLPTHYPLFAAALQNVDHSVVFKLSSQLAKLLIEPWNIAAKKSAIGLPTFFIVFDALDEVENEEGGIFLEDLIFATCRSQGGPRGLEILVTSRPHDRIRKLTSAFPINSIYRLETIDSDDAHNDIAAFFREKFPGIDGWGGNKLTTLIDRVDGLFIYTATIWRRVVTNPRKPPTPTEVIQLVHRAVAAGSVNIGSMHMDALYHQVITDAVKDADPFGSKALASTIWRAIGDLARVEETIKSLHAILQVSITGYVYTYHKSFPDFMPDASRSLTVTCAQSSMNDIFARTCLETMITSLRFNICNLPSSFLLDDEVLNIQERIKKGILDVEALEYSSRYWMFHAMNLINSYLHSPASQSTPHLYISALATKIERSIDLPRPWAAHFSGLPKVKFAGTDAGALFTIPVEESICSVAFSPNGRLVVSGSQSGSIQIWDASMGEERNSLKGHTKRVPVSRFPLHEHKLSLARQTGLDITFITLSPDGTHVAASSVAGSLWIWNTWTGKGKLLRPDGEAITDSHVRIWDATTGMQTKQLQGHTSGVSSVAYSPDGTCIISGSWDKSVRIWDASTGREKRSIHTSSQIQSVALSPDGMWWGREAQAQRSHEIRRLRPISPDGTRVVSGSWDTWVRIWDVEEKCVNFDDDGHACVVISAESSSDEIGIVSDPCNETSHTGEQDQCLVLIPWPPSDPHDWTVSGSTGWVLDTCESNPRRLI</sequence>
<dbReference type="InterPro" id="IPR011047">
    <property type="entry name" value="Quinoprotein_ADH-like_sf"/>
</dbReference>
<dbReference type="PROSITE" id="PS50294">
    <property type="entry name" value="WD_REPEATS_REGION"/>
    <property type="match status" value="2"/>
</dbReference>
<dbReference type="STRING" id="1884261.A0A5C3Q4F7"/>
<dbReference type="InterPro" id="IPR019775">
    <property type="entry name" value="WD40_repeat_CS"/>
</dbReference>
<feature type="domain" description="NACHT" evidence="5">
    <location>
        <begin position="214"/>
        <end position="368"/>
    </location>
</feature>
<feature type="repeat" description="WD" evidence="3">
    <location>
        <begin position="886"/>
        <end position="907"/>
    </location>
</feature>
<dbReference type="SUPFAM" id="SSF52540">
    <property type="entry name" value="P-loop containing nucleoside triphosphate hydrolases"/>
    <property type="match status" value="1"/>
</dbReference>
<dbReference type="PROSITE" id="PS50837">
    <property type="entry name" value="NACHT"/>
    <property type="match status" value="1"/>
</dbReference>
<dbReference type="EMBL" id="ML178895">
    <property type="protein sequence ID" value="TFK95280.1"/>
    <property type="molecule type" value="Genomic_DNA"/>
</dbReference>
<dbReference type="InterPro" id="IPR007111">
    <property type="entry name" value="NACHT_NTPase"/>
</dbReference>